<evidence type="ECO:0000313" key="5">
    <source>
        <dbReference type="EMBL" id="PMB24418.1"/>
    </source>
</evidence>
<evidence type="ECO:0000259" key="3">
    <source>
        <dbReference type="Pfam" id="PF01609"/>
    </source>
</evidence>
<evidence type="ECO:0000256" key="1">
    <source>
        <dbReference type="SAM" id="Coils"/>
    </source>
</evidence>
<name>A0A2N6LJ01_9CYAN</name>
<feature type="coiled-coil region" evidence="1">
    <location>
        <begin position="163"/>
        <end position="201"/>
    </location>
</feature>
<reference evidence="5 6" key="1">
    <citation type="submission" date="2017-07" db="EMBL/GenBank/DDBJ databases">
        <title>Genomes of Fischerella (Mastigocladus) sp. strains.</title>
        <authorList>
            <person name="Miller S.R."/>
        </authorList>
    </citation>
    <scope>NUCLEOTIDE SEQUENCE [LARGE SCALE GENOMIC DNA]</scope>
    <source>
        <strain evidence="5 6">CCMEE 5318</strain>
    </source>
</reference>
<dbReference type="NCBIfam" id="NF033551">
    <property type="entry name" value="transpos_IS1182"/>
    <property type="match status" value="1"/>
</dbReference>
<protein>
    <submittedName>
        <fullName evidence="5">IS5/IS1182 family transposase</fullName>
    </submittedName>
</protein>
<evidence type="ECO:0000313" key="6">
    <source>
        <dbReference type="Proteomes" id="UP000235081"/>
    </source>
</evidence>
<dbReference type="PANTHER" id="PTHR33408:SF4">
    <property type="entry name" value="TRANSPOSASE DDE DOMAIN-CONTAINING PROTEIN"/>
    <property type="match status" value="1"/>
</dbReference>
<proteinExistence type="predicted"/>
<feature type="domain" description="Transposase InsH N-terminal" evidence="4">
    <location>
        <begin position="16"/>
        <end position="110"/>
    </location>
</feature>
<comment type="caution">
    <text evidence="5">The sequence shown here is derived from an EMBL/GenBank/DDBJ whole genome shotgun (WGS) entry which is preliminary data.</text>
</comment>
<dbReference type="EMBL" id="NMQE01000219">
    <property type="protein sequence ID" value="PMB24418.1"/>
    <property type="molecule type" value="Genomic_DNA"/>
</dbReference>
<evidence type="ECO:0000259" key="4">
    <source>
        <dbReference type="Pfam" id="PF05598"/>
    </source>
</evidence>
<gene>
    <name evidence="5" type="ORF">CEN46_07980</name>
</gene>
<dbReference type="InterPro" id="IPR047629">
    <property type="entry name" value="IS1182_transpos"/>
</dbReference>
<dbReference type="Proteomes" id="UP000235081">
    <property type="component" value="Unassembled WGS sequence"/>
</dbReference>
<dbReference type="PANTHER" id="PTHR33408">
    <property type="entry name" value="TRANSPOSASE"/>
    <property type="match status" value="1"/>
</dbReference>
<evidence type="ECO:0000256" key="2">
    <source>
        <dbReference type="SAM" id="MobiDB-lite"/>
    </source>
</evidence>
<dbReference type="Pfam" id="PF01609">
    <property type="entry name" value="DDE_Tnp_1"/>
    <property type="match status" value="1"/>
</dbReference>
<dbReference type="InterPro" id="IPR002559">
    <property type="entry name" value="Transposase_11"/>
</dbReference>
<accession>A0A2N6LJ01</accession>
<sequence>MRSVQRHQVELRACDLDSLLPPDHAARAVWSFVQGLDLEPLYARIRAVQGRAGRAAIDPALLVALWLYATLEGVGSARQIERLCVSEEAWRWLCGGVRVNHHTLADFRTRHVAWLDEQLTRSVAALMRAGLVTMQCVAQDGLRVRAHAKAASFRREPSLRALLGQARQQLERLKCELHEDAAASQRRRQAAQARAAQERQQRLAQALAALGQMQAGADAKSAPAAAARDDEEPPSATPPKPSQPRASTTDAQARVMKMADGGFRPAFNAQLAVDVATQVIVGVQLCNHGSDSGLLQPMHQQLQQRYARVAPQWLADGGYAKLADIEALDRQGTQVSVPLPASRNPATHLHAPKRGDSPAIAQWRARMGTPQAVAIYKQRASSVECVNAQLRRRGLLRFNVCGLLKAQAVLLWHALAHNLQRLLSLKATATTAAAVG</sequence>
<feature type="compositionally biased region" description="Low complexity" evidence="2">
    <location>
        <begin position="214"/>
        <end position="226"/>
    </location>
</feature>
<keyword evidence="1" id="KW-0175">Coiled coil</keyword>
<dbReference type="InterPro" id="IPR008490">
    <property type="entry name" value="Transposase_InsH_N"/>
</dbReference>
<feature type="region of interest" description="Disordered" evidence="2">
    <location>
        <begin position="214"/>
        <end position="252"/>
    </location>
</feature>
<feature type="domain" description="Transposase IS4-like" evidence="3">
    <location>
        <begin position="257"/>
        <end position="419"/>
    </location>
</feature>
<dbReference type="GO" id="GO:0006313">
    <property type="term" value="P:DNA transposition"/>
    <property type="evidence" value="ECO:0007669"/>
    <property type="project" value="InterPro"/>
</dbReference>
<dbReference type="Pfam" id="PF05598">
    <property type="entry name" value="DUF772"/>
    <property type="match status" value="1"/>
</dbReference>
<dbReference type="GO" id="GO:0003677">
    <property type="term" value="F:DNA binding"/>
    <property type="evidence" value="ECO:0007669"/>
    <property type="project" value="InterPro"/>
</dbReference>
<organism evidence="5 6">
    <name type="scientific">Fischerella thermalis CCMEE 5318</name>
    <dbReference type="NCBI Taxonomy" id="2019666"/>
    <lineage>
        <taxon>Bacteria</taxon>
        <taxon>Bacillati</taxon>
        <taxon>Cyanobacteriota</taxon>
        <taxon>Cyanophyceae</taxon>
        <taxon>Nostocales</taxon>
        <taxon>Hapalosiphonaceae</taxon>
        <taxon>Fischerella</taxon>
    </lineage>
</organism>
<dbReference type="GO" id="GO:0004803">
    <property type="term" value="F:transposase activity"/>
    <property type="evidence" value="ECO:0007669"/>
    <property type="project" value="InterPro"/>
</dbReference>
<dbReference type="AlphaFoldDB" id="A0A2N6LJ01"/>